<dbReference type="Proteomes" id="UP000250369">
    <property type="component" value="Unassembled WGS sequence"/>
</dbReference>
<proteinExistence type="predicted"/>
<dbReference type="InterPro" id="IPR027417">
    <property type="entry name" value="P-loop_NTPase"/>
</dbReference>
<evidence type="ECO:0000313" key="3">
    <source>
        <dbReference type="Proteomes" id="UP000250369"/>
    </source>
</evidence>
<keyword evidence="1" id="KW-0175">Coiled coil</keyword>
<feature type="coiled-coil region" evidence="1">
    <location>
        <begin position="403"/>
        <end position="430"/>
    </location>
</feature>
<protein>
    <recommendedName>
        <fullName evidence="4">Helicase ATP-binding domain-containing protein</fullName>
    </recommendedName>
</protein>
<organism evidence="2 3">
    <name type="scientific">Paenibacillus contaminans</name>
    <dbReference type="NCBI Taxonomy" id="450362"/>
    <lineage>
        <taxon>Bacteria</taxon>
        <taxon>Bacillati</taxon>
        <taxon>Bacillota</taxon>
        <taxon>Bacilli</taxon>
        <taxon>Bacillales</taxon>
        <taxon>Paenibacillaceae</taxon>
        <taxon>Paenibacillus</taxon>
    </lineage>
</organism>
<dbReference type="SUPFAM" id="SSF52540">
    <property type="entry name" value="P-loop containing nucleoside triphosphate hydrolases"/>
    <property type="match status" value="1"/>
</dbReference>
<comment type="caution">
    <text evidence="2">The sequence shown here is derived from an EMBL/GenBank/DDBJ whole genome shotgun (WGS) entry which is preliminary data.</text>
</comment>
<evidence type="ECO:0000256" key="1">
    <source>
        <dbReference type="SAM" id="Coils"/>
    </source>
</evidence>
<gene>
    <name evidence="2" type="ORF">DQG23_00080</name>
</gene>
<sequence length="909" mass="103888">MYKEVKVRLSLDKQKFSSKPTGSMVGAISSRLANRIEELTIEELSKQLVSPNGRTFSPAVFSNGQRKNEFWISQQIFALDVDNGLTIQDAVARCEEFKIKPVFIYSSFSHSEEHHKFRMVFLLDEELSDIRVRNFVQLGLAVVFPETDQSTKDLARLFFGGKKLEYCDFNNVISVPEVHRAAVRYIKETKGKNDSRDLAIFAQKAGVHLRNGIPHLETFNSKHDIAGLQIGELDYVNLKENRTNPIVYIIGNVQYSFSSNYLIRFSNNQNAYYGDIKKFDINKSKETRDLIRNFDFQELEDTCQLFREGKSGEYWLEHGDMFGLMTNLLAIKGGSAEIAKILNARKEYSAKMDSWNTMVNQIQKSAYAPKQCDNFCPFADDCMHGRNMIEQGKMFRGGVQTVETQEEKSLDEAKEELKKVFNEILKSDEKGFFIVKAPTGIGKSELFIRAAKRKHITVALPTHKLKNEIMNRMLDSGVKKLFVTPELPKLSEDVSERLNRLYRIGAQRTANMYLRDLVEKGHEDADVIEDYLYLLERARKLRNTTILTTHQRAIYHRDQNDVLIVDEDIIPTLFPQSSISLSEFVLAISKIINSLEDNETISLLEALQKKVLDADHNIVQKMESCFFKSPGAIEKAISKDLEINGDILGFLNCINFVKTKSQYGNVEFINFIGRKELPSKKVIILSATINEEISKMVFDKVFNVNMKFYDIGAVENKGTIIQIPYKSFSRYSFNKNKAEMSFLKEALIDTYNPYSWEISYKQFNDMAALNIPAFGSTAGSDVLNGENITIVGTPNLNPISYILFASALNYTIGHDDNKMEYKPVVRNGFRFYYQTFGLNDKLQEIQFYLVESELIQAVGRARALIKEATVLVLSNLPVPGAEFINLNKNDIIKIKNNYIRKQNSFKKQG</sequence>
<dbReference type="Gene3D" id="3.40.50.300">
    <property type="entry name" value="P-loop containing nucleotide triphosphate hydrolases"/>
    <property type="match status" value="1"/>
</dbReference>
<dbReference type="RefSeq" id="WP_113028764.1">
    <property type="nucleotide sequence ID" value="NZ_QMFB01000001.1"/>
</dbReference>
<accession>A0A329MVP6</accession>
<evidence type="ECO:0000313" key="2">
    <source>
        <dbReference type="EMBL" id="RAV22653.1"/>
    </source>
</evidence>
<reference evidence="2 3" key="1">
    <citation type="journal article" date="2009" name="Int. J. Syst. Evol. Microbiol.">
        <title>Paenibacillus contaminans sp. nov., isolated from a contaminated laboratory plate.</title>
        <authorList>
            <person name="Chou J.H."/>
            <person name="Lee J.H."/>
            <person name="Lin M.C."/>
            <person name="Chang P.S."/>
            <person name="Arun A.B."/>
            <person name="Young C.C."/>
            <person name="Chen W.M."/>
        </authorList>
    </citation>
    <scope>NUCLEOTIDE SEQUENCE [LARGE SCALE GENOMIC DNA]</scope>
    <source>
        <strain evidence="2 3">CKOBP-6</strain>
    </source>
</reference>
<dbReference type="AlphaFoldDB" id="A0A329MVP6"/>
<dbReference type="OrthoDB" id="581132at2"/>
<keyword evidence="3" id="KW-1185">Reference proteome</keyword>
<dbReference type="EMBL" id="QMFB01000001">
    <property type="protein sequence ID" value="RAV22653.1"/>
    <property type="molecule type" value="Genomic_DNA"/>
</dbReference>
<evidence type="ECO:0008006" key="4">
    <source>
        <dbReference type="Google" id="ProtNLM"/>
    </source>
</evidence>
<name>A0A329MVP6_9BACL</name>